<evidence type="ECO:0000259" key="1">
    <source>
        <dbReference type="PROSITE" id="PS51819"/>
    </source>
</evidence>
<reference evidence="2 3" key="1">
    <citation type="submission" date="2020-08" db="EMBL/GenBank/DDBJ databases">
        <title>Genomic Encyclopedia of Type Strains, Phase IV (KMG-IV): sequencing the most valuable type-strain genomes for metagenomic binning, comparative biology and taxonomic classification.</title>
        <authorList>
            <person name="Goeker M."/>
        </authorList>
    </citation>
    <scope>NUCLEOTIDE SEQUENCE [LARGE SCALE GENOMIC DNA]</scope>
    <source>
        <strain evidence="2 3">DSM 45385</strain>
    </source>
</reference>
<keyword evidence="3" id="KW-1185">Reference proteome</keyword>
<accession>A0A7W8EGV1</accession>
<dbReference type="SUPFAM" id="SSF54593">
    <property type="entry name" value="Glyoxalase/Bleomycin resistance protein/Dihydroxybiphenyl dioxygenase"/>
    <property type="match status" value="2"/>
</dbReference>
<dbReference type="PANTHER" id="PTHR33993:SF10">
    <property type="entry name" value="CONSERVED PROTEIN"/>
    <property type="match status" value="1"/>
</dbReference>
<protein>
    <recommendedName>
        <fullName evidence="1">VOC domain-containing protein</fullName>
    </recommendedName>
</protein>
<gene>
    <name evidence="2" type="ORF">HNR40_003367</name>
</gene>
<evidence type="ECO:0000313" key="3">
    <source>
        <dbReference type="Proteomes" id="UP000568380"/>
    </source>
</evidence>
<dbReference type="RefSeq" id="WP_184962160.1">
    <property type="nucleotide sequence ID" value="NZ_JACHIN010000004.1"/>
</dbReference>
<comment type="caution">
    <text evidence="2">The sequence shown here is derived from an EMBL/GenBank/DDBJ whole genome shotgun (WGS) entry which is preliminary data.</text>
</comment>
<dbReference type="CDD" id="cd07247">
    <property type="entry name" value="SgaA_N_like"/>
    <property type="match status" value="2"/>
</dbReference>
<proteinExistence type="predicted"/>
<name>A0A7W8EGV1_9ACTN</name>
<sequence>MLTTKNLPGTPVWLDLGSPDLPATVAFYTELFGWSHHTMPGGGDYGSFQQDGKTVAAVGKLTEEGASPAWILYFRSTDAEATAKAVEQAGGAVRMAPSEVGPEGRIAQFTDPAGAQFAIWEPGQLKGLELVTVPGSLCWAELYTPDTGGGQGFYRSVFDWSFEDMPMGEMTYTVVTPPGGGADDSMAGLVPMPGVPPHWLPYIEVGDCDAAVAKAQALGGAVAVAAETVDGVGRFAILTDPHGVRFAVMTSSG</sequence>
<dbReference type="EMBL" id="JACHIN010000004">
    <property type="protein sequence ID" value="MBB5077892.1"/>
    <property type="molecule type" value="Genomic_DNA"/>
</dbReference>
<dbReference type="InterPro" id="IPR029068">
    <property type="entry name" value="Glyas_Bleomycin-R_OHBP_Dase"/>
</dbReference>
<feature type="domain" description="VOC" evidence="1">
    <location>
        <begin position="10"/>
        <end position="122"/>
    </location>
</feature>
<dbReference type="Pfam" id="PF00903">
    <property type="entry name" value="Glyoxalase"/>
    <property type="match status" value="2"/>
</dbReference>
<feature type="domain" description="VOC" evidence="1">
    <location>
        <begin position="136"/>
        <end position="251"/>
    </location>
</feature>
<dbReference type="InterPro" id="IPR037523">
    <property type="entry name" value="VOC_core"/>
</dbReference>
<organism evidence="2 3">
    <name type="scientific">Nonomuraea endophytica</name>
    <dbReference type="NCBI Taxonomy" id="714136"/>
    <lineage>
        <taxon>Bacteria</taxon>
        <taxon>Bacillati</taxon>
        <taxon>Actinomycetota</taxon>
        <taxon>Actinomycetes</taxon>
        <taxon>Streptosporangiales</taxon>
        <taxon>Streptosporangiaceae</taxon>
        <taxon>Nonomuraea</taxon>
    </lineage>
</organism>
<dbReference type="InterPro" id="IPR004360">
    <property type="entry name" value="Glyas_Fos-R_dOase_dom"/>
</dbReference>
<dbReference type="PANTHER" id="PTHR33993">
    <property type="entry name" value="GLYOXALASE-RELATED"/>
    <property type="match status" value="1"/>
</dbReference>
<dbReference type="Proteomes" id="UP000568380">
    <property type="component" value="Unassembled WGS sequence"/>
</dbReference>
<dbReference type="InterPro" id="IPR052164">
    <property type="entry name" value="Anthracycline_SecMetBiosynth"/>
</dbReference>
<dbReference type="Gene3D" id="3.10.180.10">
    <property type="entry name" value="2,3-Dihydroxybiphenyl 1,2-Dioxygenase, domain 1"/>
    <property type="match status" value="2"/>
</dbReference>
<dbReference type="PROSITE" id="PS51819">
    <property type="entry name" value="VOC"/>
    <property type="match status" value="2"/>
</dbReference>
<evidence type="ECO:0000313" key="2">
    <source>
        <dbReference type="EMBL" id="MBB5077892.1"/>
    </source>
</evidence>
<dbReference type="AlphaFoldDB" id="A0A7W8EGV1"/>